<dbReference type="GO" id="GO:0045004">
    <property type="term" value="P:DNA replication proofreading"/>
    <property type="evidence" value="ECO:0007669"/>
    <property type="project" value="TreeGrafter"/>
</dbReference>
<dbReference type="InterPro" id="IPR036397">
    <property type="entry name" value="RNaseH_sf"/>
</dbReference>
<dbReference type="GO" id="GO:0005829">
    <property type="term" value="C:cytosol"/>
    <property type="evidence" value="ECO:0007669"/>
    <property type="project" value="TreeGrafter"/>
</dbReference>
<evidence type="ECO:0000313" key="7">
    <source>
        <dbReference type="EMBL" id="GGE60523.1"/>
    </source>
</evidence>
<dbReference type="InterPro" id="IPR012337">
    <property type="entry name" value="RNaseH-like_sf"/>
</dbReference>
<dbReference type="Pfam" id="PF00929">
    <property type="entry name" value="RNase_T"/>
    <property type="match status" value="1"/>
</dbReference>
<organism evidence="7 8">
    <name type="scientific">Actibacterium pelagium</name>
    <dbReference type="NCBI Taxonomy" id="2029103"/>
    <lineage>
        <taxon>Bacteria</taxon>
        <taxon>Pseudomonadati</taxon>
        <taxon>Pseudomonadota</taxon>
        <taxon>Alphaproteobacteria</taxon>
        <taxon>Rhodobacterales</taxon>
        <taxon>Roseobacteraceae</taxon>
        <taxon>Actibacterium</taxon>
    </lineage>
</organism>
<dbReference type="SUPFAM" id="SSF55785">
    <property type="entry name" value="PYP-like sensor domain (PAS domain)"/>
    <property type="match status" value="1"/>
</dbReference>
<dbReference type="PANTHER" id="PTHR30231">
    <property type="entry name" value="DNA POLYMERASE III SUBUNIT EPSILON"/>
    <property type="match status" value="1"/>
</dbReference>
<comment type="caution">
    <text evidence="7">The sequence shown here is derived from an EMBL/GenBank/DDBJ whole genome shotgun (WGS) entry which is preliminary data.</text>
</comment>
<keyword evidence="5" id="KW-1133">Transmembrane helix</keyword>
<dbReference type="GO" id="GO:0003677">
    <property type="term" value="F:DNA binding"/>
    <property type="evidence" value="ECO:0007669"/>
    <property type="project" value="InterPro"/>
</dbReference>
<dbReference type="InterPro" id="IPR006054">
    <property type="entry name" value="DnaQ"/>
</dbReference>
<dbReference type="GO" id="GO:0003887">
    <property type="term" value="F:DNA-directed DNA polymerase activity"/>
    <property type="evidence" value="ECO:0007669"/>
    <property type="project" value="UniProtKB-EC"/>
</dbReference>
<evidence type="ECO:0000256" key="4">
    <source>
        <dbReference type="ARBA" id="ARBA00049244"/>
    </source>
</evidence>
<reference evidence="7" key="1">
    <citation type="journal article" date="2014" name="Int. J. Syst. Evol. Microbiol.">
        <title>Complete genome sequence of Corynebacterium casei LMG S-19264T (=DSM 44701T), isolated from a smear-ripened cheese.</title>
        <authorList>
            <consortium name="US DOE Joint Genome Institute (JGI-PGF)"/>
            <person name="Walter F."/>
            <person name="Albersmeier A."/>
            <person name="Kalinowski J."/>
            <person name="Ruckert C."/>
        </authorList>
    </citation>
    <scope>NUCLEOTIDE SEQUENCE</scope>
    <source>
        <strain evidence="7">CGMCC 1.16012</strain>
    </source>
</reference>
<feature type="transmembrane region" description="Helical" evidence="5">
    <location>
        <begin position="48"/>
        <end position="70"/>
    </location>
</feature>
<evidence type="ECO:0000256" key="5">
    <source>
        <dbReference type="SAM" id="Phobius"/>
    </source>
</evidence>
<name>A0A917ALG6_9RHOB</name>
<dbReference type="Gene3D" id="3.30.450.20">
    <property type="entry name" value="PAS domain"/>
    <property type="match status" value="1"/>
</dbReference>
<evidence type="ECO:0000256" key="3">
    <source>
        <dbReference type="ARBA" id="ARBA00026073"/>
    </source>
</evidence>
<proteinExistence type="predicted"/>
<dbReference type="Proteomes" id="UP000606730">
    <property type="component" value="Unassembled WGS sequence"/>
</dbReference>
<evidence type="ECO:0000256" key="2">
    <source>
        <dbReference type="ARBA" id="ARBA00025483"/>
    </source>
</evidence>
<dbReference type="Gene3D" id="3.30.420.10">
    <property type="entry name" value="Ribonuclease H-like superfamily/Ribonuclease H"/>
    <property type="match status" value="1"/>
</dbReference>
<dbReference type="FunFam" id="3.30.420.10:FF:000045">
    <property type="entry name" value="3'-5' exonuclease DinG"/>
    <property type="match status" value="1"/>
</dbReference>
<feature type="domain" description="Exonuclease" evidence="6">
    <location>
        <begin position="500"/>
        <end position="670"/>
    </location>
</feature>
<dbReference type="RefSeq" id="WP_198950961.1">
    <property type="nucleotide sequence ID" value="NZ_BMKN01000003.1"/>
</dbReference>
<keyword evidence="5" id="KW-0812">Transmembrane</keyword>
<keyword evidence="8" id="KW-1185">Reference proteome</keyword>
<reference evidence="7" key="2">
    <citation type="submission" date="2020-09" db="EMBL/GenBank/DDBJ databases">
        <authorList>
            <person name="Sun Q."/>
            <person name="Zhou Y."/>
        </authorList>
    </citation>
    <scope>NUCLEOTIDE SEQUENCE</scope>
    <source>
        <strain evidence="7">CGMCC 1.16012</strain>
    </source>
</reference>
<keyword evidence="5" id="KW-0472">Membrane</keyword>
<evidence type="ECO:0000313" key="8">
    <source>
        <dbReference type="Proteomes" id="UP000606730"/>
    </source>
</evidence>
<comment type="catalytic activity">
    <reaction evidence="4">
        <text>DNA(n) + a 2'-deoxyribonucleoside 5'-triphosphate = DNA(n+1) + diphosphate</text>
        <dbReference type="Rhea" id="RHEA:22508"/>
        <dbReference type="Rhea" id="RHEA-COMP:17339"/>
        <dbReference type="Rhea" id="RHEA-COMP:17340"/>
        <dbReference type="ChEBI" id="CHEBI:33019"/>
        <dbReference type="ChEBI" id="CHEBI:61560"/>
        <dbReference type="ChEBI" id="CHEBI:173112"/>
        <dbReference type="EC" id="2.7.7.7"/>
    </reaction>
</comment>
<evidence type="ECO:0000259" key="6">
    <source>
        <dbReference type="SMART" id="SM00479"/>
    </source>
</evidence>
<dbReference type="PANTHER" id="PTHR30231:SF41">
    <property type="entry name" value="DNA POLYMERASE III SUBUNIT EPSILON"/>
    <property type="match status" value="1"/>
</dbReference>
<comment type="function">
    <text evidence="2">DNA polymerase III is a complex, multichain enzyme responsible for most of the replicative synthesis in bacteria. The epsilon subunit contain the editing function and is a proofreading 3'-5' exonuclease.</text>
</comment>
<dbReference type="EC" id="2.7.7.7" evidence="1"/>
<dbReference type="SUPFAM" id="SSF53098">
    <property type="entry name" value="Ribonuclease H-like"/>
    <property type="match status" value="1"/>
</dbReference>
<dbReference type="EMBL" id="BMKN01000003">
    <property type="protein sequence ID" value="GGE60523.1"/>
    <property type="molecule type" value="Genomic_DNA"/>
</dbReference>
<dbReference type="NCBIfam" id="TIGR00573">
    <property type="entry name" value="dnaq"/>
    <property type="match status" value="1"/>
</dbReference>
<feature type="transmembrane region" description="Helical" evidence="5">
    <location>
        <begin position="12"/>
        <end position="36"/>
    </location>
</feature>
<dbReference type="AlphaFoldDB" id="A0A917ALG6"/>
<dbReference type="InterPro" id="IPR013520">
    <property type="entry name" value="Ribonucl_H"/>
</dbReference>
<dbReference type="CDD" id="cd06127">
    <property type="entry name" value="DEDDh"/>
    <property type="match status" value="1"/>
</dbReference>
<gene>
    <name evidence="7" type="ORF">GCM10011517_30080</name>
</gene>
<evidence type="ECO:0000256" key="1">
    <source>
        <dbReference type="ARBA" id="ARBA00012417"/>
    </source>
</evidence>
<dbReference type="InterPro" id="IPR035965">
    <property type="entry name" value="PAS-like_dom_sf"/>
</dbReference>
<dbReference type="GO" id="GO:0008408">
    <property type="term" value="F:3'-5' exonuclease activity"/>
    <property type="evidence" value="ECO:0007669"/>
    <property type="project" value="TreeGrafter"/>
</dbReference>
<dbReference type="SMART" id="SM00479">
    <property type="entry name" value="EXOIII"/>
    <property type="match status" value="1"/>
</dbReference>
<comment type="subunit">
    <text evidence="3">DNA polymerase III contains a core (composed of alpha, epsilon and theta chains) that associates with a tau subunit. This core dimerizes to form the POLIII' complex. PolIII' associates with the gamma complex (composed of gamma, delta, delta', psi and chi chains) and with the beta chain to form the complete DNA polymerase III complex.</text>
</comment>
<protein>
    <recommendedName>
        <fullName evidence="1">DNA-directed DNA polymerase</fullName>
        <ecNumber evidence="1">2.7.7.7</ecNumber>
    </recommendedName>
</protein>
<sequence length="705" mass="76490">MKITEKLSLRIRVFLFFAFLGLASVGAVIAGLIFAFQRAAQPELADAFTMAGLIASFGILGLTAWVWFLFDENVAKAIQKLAGGMMARAHAEVGREIDQNPARYLGELAPAAKAVTQNLSITRSALAEAVERETEQIAREKTRLAGLLADVPEGVLLCSGAHNVVFYNGSAVELLAEEDIEPGLNRSLFTCLRPGPIRSAYARLRAGEAGASTELICATIGEGRVLSAQMRLMRMDEGEVPGPGYVLTLRDITAELAQHAEREEMIETMVDRTRRPVANMQTLLGAFDAGDAPPEFRAALEAEVAGLARDIDRLGSKHDAERAAWWPKGEHRAADIVDGVISQLDYHGINLTADSEQLLLTCDAYQVIALLSHISEYLVRRHGASALSLLVSEDEHGGAMVSLGWAGETLPFGMLDDWLEAPMDVGLAHMTGRSILHGHATDMWPEPGMAGRAVLRLPIQKACRLEDRASTAKSRAAYDFDLLSREVNDDYVNVPLRQLSFVVFDTETTGLLPHQGDEIVQIAGVRLVNGRRVEGEEFDSLVNPGRSIPPGSTEVHGITEAMVADADPIQTVGRRFHRFAEGAVLVAHNAPFDMAFFKRHEGNIGKLFDHPVLDTVLLSAVLFGQSETHTLDALTERLGIIIPPELRHTAMGDTVATAKAFEMMLPMLQAKGLNTFGDVLVEVRKHARLIQDLNADQAAANGSTG</sequence>
<accession>A0A917ALG6</accession>